<dbReference type="Gene3D" id="1.20.120.450">
    <property type="entry name" value="dinb family like domain"/>
    <property type="match status" value="1"/>
</dbReference>
<dbReference type="SUPFAM" id="SSF109854">
    <property type="entry name" value="DinB/YfiT-like putative metalloenzymes"/>
    <property type="match status" value="1"/>
</dbReference>
<dbReference type="Proteomes" id="UP000650466">
    <property type="component" value="Unassembled WGS sequence"/>
</dbReference>
<evidence type="ECO:0000313" key="4">
    <source>
        <dbReference type="EMBL" id="MBD0384827.1"/>
    </source>
</evidence>
<dbReference type="InterPro" id="IPR007837">
    <property type="entry name" value="DinB"/>
</dbReference>
<reference evidence="4" key="1">
    <citation type="submission" date="2020-09" db="EMBL/GenBank/DDBJ databases">
        <title>Draft Genome Sequence of Paenibacillus sp. WST5.</title>
        <authorList>
            <person name="Bao Z."/>
        </authorList>
    </citation>
    <scope>NUCLEOTIDE SEQUENCE</scope>
    <source>
        <strain evidence="4">WST5</strain>
    </source>
</reference>
<name>A0A926KV93_9BACL</name>
<evidence type="ECO:0000256" key="2">
    <source>
        <dbReference type="ARBA" id="ARBA00022723"/>
    </source>
</evidence>
<feature type="binding site" evidence="3">
    <location>
        <position position="48"/>
    </location>
    <ligand>
        <name>a divalent metal cation</name>
        <dbReference type="ChEBI" id="CHEBI:60240"/>
    </ligand>
</feature>
<feature type="binding site" evidence="3">
    <location>
        <position position="130"/>
    </location>
    <ligand>
        <name>a divalent metal cation</name>
        <dbReference type="ChEBI" id="CHEBI:60240"/>
    </ligand>
</feature>
<evidence type="ECO:0000256" key="3">
    <source>
        <dbReference type="PIRSR" id="PIRSR607837-1"/>
    </source>
</evidence>
<protein>
    <submittedName>
        <fullName evidence="4">DinB family protein</fullName>
    </submittedName>
</protein>
<keyword evidence="5" id="KW-1185">Reference proteome</keyword>
<sequence length="165" mass="18782">MFTKIDDFIKEFEMESAITERVLNKLTDESLTQIVSDNQRTLGEIAWHLVSSIHFLTYLGLSYDEPLAEEPAPLSAEKIASEYRRVGKAMLRAIGSQWTDESLGKVVNVAGEDWLNGDSLRFTLRHEIHHRGQLTVLMRQAGLRVPPVLGPTREDWIDKGMKPYT</sequence>
<comment type="caution">
    <text evidence="4">The sequence shown here is derived from an EMBL/GenBank/DDBJ whole genome shotgun (WGS) entry which is preliminary data.</text>
</comment>
<dbReference type="EMBL" id="JACVVD010000029">
    <property type="protein sequence ID" value="MBD0384827.1"/>
    <property type="molecule type" value="Genomic_DNA"/>
</dbReference>
<proteinExistence type="inferred from homology"/>
<keyword evidence="2 3" id="KW-0479">Metal-binding</keyword>
<gene>
    <name evidence="4" type="ORF">ICC18_32975</name>
</gene>
<dbReference type="GO" id="GO:0046872">
    <property type="term" value="F:metal ion binding"/>
    <property type="evidence" value="ECO:0007669"/>
    <property type="project" value="UniProtKB-KW"/>
</dbReference>
<dbReference type="AlphaFoldDB" id="A0A926KV93"/>
<dbReference type="RefSeq" id="WP_188178585.1">
    <property type="nucleotide sequence ID" value="NZ_JACVVD010000029.1"/>
</dbReference>
<organism evidence="4 5">
    <name type="scientific">Paenibacillus sedimenti</name>
    <dbReference type="NCBI Taxonomy" id="2770274"/>
    <lineage>
        <taxon>Bacteria</taxon>
        <taxon>Bacillati</taxon>
        <taxon>Bacillota</taxon>
        <taxon>Bacilli</taxon>
        <taxon>Bacillales</taxon>
        <taxon>Paenibacillaceae</taxon>
        <taxon>Paenibacillus</taxon>
    </lineage>
</organism>
<comment type="similarity">
    <text evidence="1">Belongs to the DinB family.</text>
</comment>
<accession>A0A926KV93</accession>
<evidence type="ECO:0000313" key="5">
    <source>
        <dbReference type="Proteomes" id="UP000650466"/>
    </source>
</evidence>
<dbReference type="Pfam" id="PF05163">
    <property type="entry name" value="DinB"/>
    <property type="match status" value="1"/>
</dbReference>
<dbReference type="InterPro" id="IPR034660">
    <property type="entry name" value="DinB/YfiT-like"/>
</dbReference>
<feature type="binding site" evidence="3">
    <location>
        <position position="126"/>
    </location>
    <ligand>
        <name>a divalent metal cation</name>
        <dbReference type="ChEBI" id="CHEBI:60240"/>
    </ligand>
</feature>
<evidence type="ECO:0000256" key="1">
    <source>
        <dbReference type="ARBA" id="ARBA00008635"/>
    </source>
</evidence>